<comment type="caution">
    <text evidence="1">The sequence shown here is derived from an EMBL/GenBank/DDBJ whole genome shotgun (WGS) entry which is preliminary data.</text>
</comment>
<dbReference type="EMBL" id="PHUF01000003">
    <property type="protein sequence ID" value="PKB19359.1"/>
    <property type="molecule type" value="Genomic_DNA"/>
</dbReference>
<evidence type="ECO:0000313" key="1">
    <source>
        <dbReference type="EMBL" id="PKB19359.1"/>
    </source>
</evidence>
<dbReference type="AlphaFoldDB" id="A0A2N0HKD4"/>
<organism evidence="1 2">
    <name type="scientific">Novosphingobium kunmingense</name>
    <dbReference type="NCBI Taxonomy" id="1211806"/>
    <lineage>
        <taxon>Bacteria</taxon>
        <taxon>Pseudomonadati</taxon>
        <taxon>Pseudomonadota</taxon>
        <taxon>Alphaproteobacteria</taxon>
        <taxon>Sphingomonadales</taxon>
        <taxon>Sphingomonadaceae</taxon>
        <taxon>Novosphingobium</taxon>
    </lineage>
</organism>
<dbReference type="Proteomes" id="UP000232587">
    <property type="component" value="Unassembled WGS sequence"/>
</dbReference>
<gene>
    <name evidence="1" type="ORF">B0I00_1590</name>
</gene>
<evidence type="ECO:0000313" key="2">
    <source>
        <dbReference type="Proteomes" id="UP000232587"/>
    </source>
</evidence>
<accession>A0A2N0HKD4</accession>
<keyword evidence="2" id="KW-1185">Reference proteome</keyword>
<sequence length="59" mass="6836">MSEEKPQTPRISRERFIALMQMADEMIAADLTFRIFTKLAAERASLRERGIDPDVVARR</sequence>
<proteinExistence type="predicted"/>
<reference evidence="1 2" key="1">
    <citation type="submission" date="2017-11" db="EMBL/GenBank/DDBJ databases">
        <title>Genomic Encyclopedia of Type Strains, Phase III (KMG-III): the genomes of soil and plant-associated and newly described type strains.</title>
        <authorList>
            <person name="Whitman W."/>
        </authorList>
    </citation>
    <scope>NUCLEOTIDE SEQUENCE [LARGE SCALE GENOMIC DNA]</scope>
    <source>
        <strain evidence="1 2">CGMCC 1.12274</strain>
    </source>
</reference>
<dbReference type="RefSeq" id="WP_100866837.1">
    <property type="nucleotide sequence ID" value="NZ_PHUF01000003.1"/>
</dbReference>
<protein>
    <submittedName>
        <fullName evidence="1">Uncharacterized protein</fullName>
    </submittedName>
</protein>
<name>A0A2N0HKD4_9SPHN</name>